<evidence type="ECO:0000256" key="5">
    <source>
        <dbReference type="ARBA" id="ARBA00023136"/>
    </source>
</evidence>
<dbReference type="NCBIfam" id="TIGR00360">
    <property type="entry name" value="ComEC_N-term"/>
    <property type="match status" value="1"/>
</dbReference>
<feature type="transmembrane region" description="Helical" evidence="6">
    <location>
        <begin position="444"/>
        <end position="469"/>
    </location>
</feature>
<evidence type="ECO:0000259" key="7">
    <source>
        <dbReference type="Pfam" id="PF03772"/>
    </source>
</evidence>
<evidence type="ECO:0000256" key="1">
    <source>
        <dbReference type="ARBA" id="ARBA00004651"/>
    </source>
</evidence>
<dbReference type="InterPro" id="IPR004477">
    <property type="entry name" value="ComEC_N"/>
</dbReference>
<keyword evidence="4 6" id="KW-1133">Transmembrane helix</keyword>
<sequence>MFPNTSNVFNKHLYYQGTFRLVNWIPVPVGAGIALYFLLSFEPAFNQLFFVCLFVWTVVILLWRRGHSPFVWGLALIASLVISGVTLAGYRTLVMSAPKLLYEIGPRFFEGEVVAIEPASPGQRYLLTSLDNKGFAKQPIPTFIRVRSNLIQEEVELGSRIRFLAVLAPPSGPSSPEGFDFGRLAFFKQIGAVGYIWGRVDVIAAPVERAEHQYRAFWNVARLQVTRRIEGELEGVGEDLAITFMTGQKTGISKKDQENIRKSGLAHLLAISGLHMGLVAGLVFFSVRFLLTCWPFIALRYPIKKIAALVTLVACYGYLELVGSPLSAQRAFVMVAITLLAVLLDRQAISMRTVSVAALVLLIITPEVLVSVSFQLSFAAVIALVAVFEYRNRNGFENKRARRHNASGRLLDYLAMTVLCSLTATLATAPFIAYHFHSVPLLGIVANMIAVPLTAMIVMPLVLLSYLLMPLGMEQLALVPLGWAFEFLIMVGEMVASIPDGELMVPAFPGWYLAFFIFGGLWLCLFKGAFRYWGGGSIVVFIGLVLFTGTKPDILVDGESGLIAIRQGEKLYLNHPRRARFVSGGWQKETASVRVLDWRELSPDTFLCDAWACRLDLGNKKVALIHSSEAFEEDCSNADYIITQLRVPKWCGGKDRIVIGYDQLKKQGAHSLFLAGEDVQVRYSKKQDVFRPWM</sequence>
<accession>A0ABT4LLP3</accession>
<evidence type="ECO:0000259" key="8">
    <source>
        <dbReference type="Pfam" id="PF13567"/>
    </source>
</evidence>
<keyword evidence="3 6" id="KW-0812">Transmembrane</keyword>
<keyword evidence="10" id="KW-1185">Reference proteome</keyword>
<feature type="domain" description="DUF4131" evidence="8">
    <location>
        <begin position="48"/>
        <end position="200"/>
    </location>
</feature>
<comment type="caution">
    <text evidence="9">The sequence shown here is derived from an EMBL/GenBank/DDBJ whole genome shotgun (WGS) entry which is preliminary data.</text>
</comment>
<dbReference type="Pfam" id="PF03772">
    <property type="entry name" value="Competence"/>
    <property type="match status" value="1"/>
</dbReference>
<feature type="transmembrane region" description="Helical" evidence="6">
    <location>
        <begin position="303"/>
        <end position="321"/>
    </location>
</feature>
<dbReference type="InterPro" id="IPR052159">
    <property type="entry name" value="Competence_DNA_uptake"/>
</dbReference>
<feature type="transmembrane region" description="Helical" evidence="6">
    <location>
        <begin position="410"/>
        <end position="432"/>
    </location>
</feature>
<organism evidence="9 10">
    <name type="scientific">Kiloniella laminariae</name>
    <dbReference type="NCBI Taxonomy" id="454162"/>
    <lineage>
        <taxon>Bacteria</taxon>
        <taxon>Pseudomonadati</taxon>
        <taxon>Pseudomonadota</taxon>
        <taxon>Alphaproteobacteria</taxon>
        <taxon>Rhodospirillales</taxon>
        <taxon>Kiloniellaceae</taxon>
        <taxon>Kiloniella</taxon>
    </lineage>
</organism>
<dbReference type="EMBL" id="JAPWGY010000005">
    <property type="protein sequence ID" value="MCZ4282040.1"/>
    <property type="molecule type" value="Genomic_DNA"/>
</dbReference>
<dbReference type="Pfam" id="PF13567">
    <property type="entry name" value="DUF4131"/>
    <property type="match status" value="1"/>
</dbReference>
<keyword evidence="5 6" id="KW-0472">Membrane</keyword>
<name>A0ABT4LLP3_9PROT</name>
<evidence type="ECO:0000256" key="4">
    <source>
        <dbReference type="ARBA" id="ARBA00022989"/>
    </source>
</evidence>
<evidence type="ECO:0000256" key="2">
    <source>
        <dbReference type="ARBA" id="ARBA00022475"/>
    </source>
</evidence>
<feature type="transmembrane region" description="Helical" evidence="6">
    <location>
        <begin position="372"/>
        <end position="390"/>
    </location>
</feature>
<dbReference type="RefSeq" id="WP_269424294.1">
    <property type="nucleotide sequence ID" value="NZ_JAPWGY010000005.1"/>
</dbReference>
<reference evidence="9" key="1">
    <citation type="submission" date="2022-12" db="EMBL/GenBank/DDBJ databases">
        <title>Bacterial isolates from different developmental stages of Nematostella vectensis.</title>
        <authorList>
            <person name="Fraune S."/>
        </authorList>
    </citation>
    <scope>NUCLEOTIDE SEQUENCE</scope>
    <source>
        <strain evidence="9">G21630-S1</strain>
    </source>
</reference>
<feature type="transmembrane region" description="Helical" evidence="6">
    <location>
        <begin position="21"/>
        <end position="39"/>
    </location>
</feature>
<dbReference type="PANTHER" id="PTHR30619:SF1">
    <property type="entry name" value="RECOMBINATION PROTEIN 2"/>
    <property type="match status" value="1"/>
</dbReference>
<proteinExistence type="predicted"/>
<evidence type="ECO:0000256" key="6">
    <source>
        <dbReference type="SAM" id="Phobius"/>
    </source>
</evidence>
<feature type="transmembrane region" description="Helical" evidence="6">
    <location>
        <begin position="265"/>
        <end position="291"/>
    </location>
</feature>
<evidence type="ECO:0000313" key="10">
    <source>
        <dbReference type="Proteomes" id="UP001069802"/>
    </source>
</evidence>
<dbReference type="InterPro" id="IPR025405">
    <property type="entry name" value="DUF4131"/>
</dbReference>
<feature type="transmembrane region" description="Helical" evidence="6">
    <location>
        <begin position="45"/>
        <end position="63"/>
    </location>
</feature>
<comment type="subcellular location">
    <subcellularLocation>
        <location evidence="1">Cell membrane</location>
        <topology evidence="1">Multi-pass membrane protein</topology>
    </subcellularLocation>
</comment>
<feature type="domain" description="ComEC/Rec2-related protein" evidence="7">
    <location>
        <begin position="245"/>
        <end position="527"/>
    </location>
</feature>
<gene>
    <name evidence="9" type="ORF">O4H49_14725</name>
</gene>
<dbReference type="PANTHER" id="PTHR30619">
    <property type="entry name" value="DNA INTERNALIZATION/COMPETENCE PROTEIN COMEC/REC2"/>
    <property type="match status" value="1"/>
</dbReference>
<keyword evidence="2" id="KW-1003">Cell membrane</keyword>
<dbReference type="Proteomes" id="UP001069802">
    <property type="component" value="Unassembled WGS sequence"/>
</dbReference>
<evidence type="ECO:0000313" key="9">
    <source>
        <dbReference type="EMBL" id="MCZ4282040.1"/>
    </source>
</evidence>
<protein>
    <submittedName>
        <fullName evidence="9">ComEC/Rec2 family competence protein</fullName>
    </submittedName>
</protein>
<feature type="transmembrane region" description="Helical" evidence="6">
    <location>
        <begin position="476"/>
        <end position="496"/>
    </location>
</feature>
<feature type="transmembrane region" description="Helical" evidence="6">
    <location>
        <begin position="532"/>
        <end position="550"/>
    </location>
</feature>
<feature type="transmembrane region" description="Helical" evidence="6">
    <location>
        <begin position="508"/>
        <end position="525"/>
    </location>
</feature>
<feature type="transmembrane region" description="Helical" evidence="6">
    <location>
        <begin position="70"/>
        <end position="90"/>
    </location>
</feature>
<evidence type="ECO:0000256" key="3">
    <source>
        <dbReference type="ARBA" id="ARBA00022692"/>
    </source>
</evidence>